<feature type="compositionally biased region" description="Acidic residues" evidence="12">
    <location>
        <begin position="28"/>
        <end position="50"/>
    </location>
</feature>
<feature type="compositionally biased region" description="Acidic residues" evidence="12">
    <location>
        <begin position="193"/>
        <end position="210"/>
    </location>
</feature>
<dbReference type="InterPro" id="IPR035018">
    <property type="entry name" value="Spt6_SH2_C"/>
</dbReference>
<dbReference type="Gene3D" id="3.30.505.10">
    <property type="entry name" value="SH2 domain"/>
    <property type="match status" value="2"/>
</dbReference>
<dbReference type="GO" id="GO:0042393">
    <property type="term" value="F:histone binding"/>
    <property type="evidence" value="ECO:0007669"/>
    <property type="project" value="TreeGrafter"/>
</dbReference>
<sequence>MDESTEHRVKESNDNVVNDDIDGKAPSSEEEGEDVFDSSEEDDNLDDDEDEARKVKEGFIVDDEDEEDGTISRKRRKHKRRNREDEDDRLSEDDLDLLMENAGVKRTTDSSSGKLKRLKRVEGKEDESPENEKIQQKTSSTSQLDNMFEDIDEETASQGRRGSDSELEDDEDDEIRNDRRVGRSGAPKAGIMDELDDFIEEDEFSDEDEETRERRLEERRLQKQQRMNAPTQISGLSSDKIDEMYDIFGDGHDYDWALEIENEEMNENNVVGGEEGDEVDENGIPVQTKKTADLQDIYDLEDLKQNLLTEEDMLIRKTDLPERFQELRTDIQNYGTLSEQDQELEKKWVADKIAVNKNFDAQYDMTEFRESIGNAIRFITQDNLEVPFIYAYRRNYISSRVSGGFVLSEDDLWEIITLDLEFQSIISKRDYVKKFYEELNIHDSDIEDYFQGQNSASTAELNALQDIHDFLEFRYSQEINKTISGNEEHSGKRHLKNSSYEKFKNSPLYHAVSEIGITADKVGENLSSLHQINTPVDHQSLKPYEVIESIVQENPSGLQIFSTNMNLAVETVRKYYSLELSKNIKIREKVRSDFYKYYLIDVVLTKKGKNEIQRGSLYEDIKYAINRTPLHFRRDPNVFLRMLEAESLNLMTLKIHMSSQDQYTDHLFQIVLETTNTSELATEWNNFRKSAFKEAMNQIFFDISSEIKEGLTKTCQKLVALTVRHKFMAKLDQAPYIPNIKESKIPRILTLSCGQGKFGADAIIGVFVNRKGEFVKDFKIVDNPFDRSRPEAFEDTLENIISTCQPNAIGINGPNPKTEKFFKKVQDIIQRKQVVDSKGNLISVIYVEDETALRFQNSKRAQEEFSNKAPLIKYCIGLARYMHSPLLEYANLLPEELKSLAIHPHQSLLPKEILAHALESAFVDIVNLVGVDVNKATDNDYYATVLKYVSGFGKRKAADFLQSLHRLNEPLLARQQLITHNILHKTIFMNSAGFLNISWNEKRQKYEDLEHDQLDSTRIHPEDYHLATKVAADALEYDPDAIAEKEDQGTMSDFIEYLRDDPDRRTKLESLNLESYAEELEKKTGQRKSNNLSTIILELLHGFEELRNDFHPLQGEEIFHSLTGETEKTFYKGCVIPVKVERFWHNDIKCITNSGVDCIVNAQRHVGAQIQRAANEIYEIGKTYPAKIIFIDYSEISAEVSLLEEDVEHEYVPISYSKDPSVWDLQQELKDNEEEKKISAERARAKRAHRVINHPYYFPFNSKQAEDYLRSKNRGDFVIRQSSRGDDHLAITWKLDKDLFEHIDIKELEKENPLALGKVLVVENQRYHDLDQLIVEYLQNKVRLLNEMTSNEKFKSGTPKEVIKFIEDYSKVNPKKSVYYFSFNYEHPGWFFINFKINASGKLYTWNVRLTNTGFYLVNYNYPSVVQLCNGFKTLLKSNRNRA</sequence>
<dbReference type="InterPro" id="IPR049540">
    <property type="entry name" value="Spt6-like_S1"/>
</dbReference>
<feature type="compositionally biased region" description="Acidic residues" evidence="12">
    <location>
        <begin position="85"/>
        <end position="97"/>
    </location>
</feature>
<dbReference type="InterPro" id="IPR000980">
    <property type="entry name" value="SH2"/>
</dbReference>
<dbReference type="EMBL" id="FXLY01000002">
    <property type="protein sequence ID" value="SMN18176.1"/>
    <property type="molecule type" value="Genomic_DNA"/>
</dbReference>
<dbReference type="GO" id="GO:0034728">
    <property type="term" value="P:nucleosome organization"/>
    <property type="evidence" value="ECO:0007669"/>
    <property type="project" value="TreeGrafter"/>
</dbReference>
<comment type="subcellular location">
    <subcellularLocation>
        <location evidence="2">Chromosome</location>
    </subcellularLocation>
    <subcellularLocation>
        <location evidence="1 10">Nucleus</location>
    </subcellularLocation>
</comment>
<dbReference type="InterPro" id="IPR023319">
    <property type="entry name" value="Tex-like_HTH_dom_sf"/>
</dbReference>
<comment type="similarity">
    <text evidence="3 10">Belongs to the SPT6 family.</text>
</comment>
<evidence type="ECO:0000256" key="6">
    <source>
        <dbReference type="ARBA" id="ARBA00022999"/>
    </source>
</evidence>
<feature type="compositionally biased region" description="Acidic residues" evidence="12">
    <location>
        <begin position="165"/>
        <end position="175"/>
    </location>
</feature>
<feature type="compositionally biased region" description="Basic and acidic residues" evidence="12">
    <location>
        <begin position="1"/>
        <end position="13"/>
    </location>
</feature>
<dbReference type="STRING" id="1789683.A0A1X7QYU8"/>
<dbReference type="Pfam" id="PF14633">
    <property type="entry name" value="SH2_2"/>
    <property type="match status" value="1"/>
</dbReference>
<evidence type="ECO:0000256" key="5">
    <source>
        <dbReference type="ARBA" id="ARBA00022454"/>
    </source>
</evidence>
<name>A0A1X7QYU8_9SACH</name>
<dbReference type="FunFam" id="3.30.505.10:FF:000056">
    <property type="entry name" value="Transcription elongation factor Spt6"/>
    <property type="match status" value="1"/>
</dbReference>
<dbReference type="GO" id="GO:0005694">
    <property type="term" value="C:chromosome"/>
    <property type="evidence" value="ECO:0007669"/>
    <property type="project" value="UniProtKB-SubCell"/>
</dbReference>
<dbReference type="SMART" id="SM00252">
    <property type="entry name" value="SH2"/>
    <property type="match status" value="1"/>
</dbReference>
<dbReference type="PROSITE" id="PS50001">
    <property type="entry name" value="SH2"/>
    <property type="match status" value="1"/>
</dbReference>
<dbReference type="FunFam" id="1.10.10.2740:FF:000002">
    <property type="entry name" value="Transcription elongation factor Spt6"/>
    <property type="match status" value="1"/>
</dbReference>
<dbReference type="Proteomes" id="UP000196158">
    <property type="component" value="Unassembled WGS sequence"/>
</dbReference>
<keyword evidence="6 11" id="KW-0727">SH2 domain</keyword>
<proteinExistence type="inferred from homology"/>
<dbReference type="OrthoDB" id="995477at2759"/>
<dbReference type="GO" id="GO:0031491">
    <property type="term" value="F:nucleosome binding"/>
    <property type="evidence" value="ECO:0007669"/>
    <property type="project" value="TreeGrafter"/>
</dbReference>
<dbReference type="InterPro" id="IPR037027">
    <property type="entry name" value="YqgF/RNaseH-like_dom_sf"/>
</dbReference>
<evidence type="ECO:0000256" key="10">
    <source>
        <dbReference type="PIRNR" id="PIRNR036947"/>
    </source>
</evidence>
<dbReference type="InterPro" id="IPR017072">
    <property type="entry name" value="TF_Spt6"/>
</dbReference>
<dbReference type="Pfam" id="PF22706">
    <property type="entry name" value="Tex_central_region"/>
    <property type="match status" value="1"/>
</dbReference>
<dbReference type="InterPro" id="IPR042066">
    <property type="entry name" value="Spt6_death-like"/>
</dbReference>
<feature type="compositionally biased region" description="Polar residues" evidence="12">
    <location>
        <begin position="136"/>
        <end position="145"/>
    </location>
</feature>
<dbReference type="FunFam" id="1.10.150.850:FF:000001">
    <property type="entry name" value="Transcription elongation factor spt6"/>
    <property type="match status" value="1"/>
</dbReference>
<dbReference type="SUPFAM" id="SSF158832">
    <property type="entry name" value="Tex N-terminal region-like"/>
    <property type="match status" value="1"/>
</dbReference>
<evidence type="ECO:0000313" key="14">
    <source>
        <dbReference type="EMBL" id="SMN18176.1"/>
    </source>
</evidence>
<dbReference type="PANTHER" id="PTHR10145">
    <property type="entry name" value="TRANSCRIPTION ELONGATION FACTOR SPT6"/>
    <property type="match status" value="1"/>
</dbReference>
<dbReference type="Gene3D" id="1.10.10.2740">
    <property type="entry name" value="Spt6, Death-like domain"/>
    <property type="match status" value="1"/>
</dbReference>
<dbReference type="InterPro" id="IPR036860">
    <property type="entry name" value="SH2_dom_sf"/>
</dbReference>
<dbReference type="InterPro" id="IPR012337">
    <property type="entry name" value="RNaseH-like_sf"/>
</dbReference>
<dbReference type="SUPFAM" id="SSF55550">
    <property type="entry name" value="SH2 domain"/>
    <property type="match status" value="1"/>
</dbReference>
<dbReference type="Pfam" id="PF14635">
    <property type="entry name" value="HHH_7"/>
    <property type="match status" value="1"/>
</dbReference>
<protein>
    <recommendedName>
        <fullName evidence="4 10">Transcription elongation factor Spt6</fullName>
    </recommendedName>
</protein>
<dbReference type="InterPro" id="IPR035420">
    <property type="entry name" value="Spt6_SH2"/>
</dbReference>
<dbReference type="InterPro" id="IPR028231">
    <property type="entry name" value="Spt6_YqgF"/>
</dbReference>
<dbReference type="InterPro" id="IPR032706">
    <property type="entry name" value="Spt6_HHH"/>
</dbReference>
<feature type="compositionally biased region" description="Basic residues" evidence="12">
    <location>
        <begin position="72"/>
        <end position="81"/>
    </location>
</feature>
<dbReference type="Gene3D" id="3.30.420.140">
    <property type="entry name" value="YqgF/RNase H-like domain"/>
    <property type="match status" value="1"/>
</dbReference>
<keyword evidence="15" id="KW-1185">Reference proteome</keyword>
<reference evidence="14 15" key="1">
    <citation type="submission" date="2017-04" db="EMBL/GenBank/DDBJ databases">
        <authorList>
            <person name="Afonso C.L."/>
            <person name="Miller P.J."/>
            <person name="Scott M.A."/>
            <person name="Spackman E."/>
            <person name="Goraichik I."/>
            <person name="Dimitrov K.M."/>
            <person name="Suarez D.L."/>
            <person name="Swayne D.E."/>
        </authorList>
    </citation>
    <scope>NUCLEOTIDE SEQUENCE [LARGE SCALE GENOMIC DNA]</scope>
</reference>
<dbReference type="Gene3D" id="1.10.3500.10">
    <property type="entry name" value="Tex N-terminal region-like"/>
    <property type="match status" value="1"/>
</dbReference>
<feature type="compositionally biased region" description="Basic and acidic residues" evidence="12">
    <location>
        <begin position="211"/>
        <end position="221"/>
    </location>
</feature>
<dbReference type="SUPFAM" id="SSF53098">
    <property type="entry name" value="Ribonuclease H-like"/>
    <property type="match status" value="1"/>
</dbReference>
<evidence type="ECO:0000256" key="11">
    <source>
        <dbReference type="PROSITE-ProRule" id="PRU00191"/>
    </source>
</evidence>
<feature type="compositionally biased region" description="Acidic residues" evidence="12">
    <location>
        <begin position="60"/>
        <end position="69"/>
    </location>
</feature>
<dbReference type="InterPro" id="IPR023323">
    <property type="entry name" value="Tex-like_dom_sf"/>
</dbReference>
<dbReference type="Pfam" id="PF14632">
    <property type="entry name" value="SPT6_acidic"/>
    <property type="match status" value="1"/>
</dbReference>
<dbReference type="GO" id="GO:0008023">
    <property type="term" value="C:transcription elongation factor complex"/>
    <property type="evidence" value="ECO:0007669"/>
    <property type="project" value="TreeGrafter"/>
</dbReference>
<feature type="region of interest" description="Disordered" evidence="12">
    <location>
        <begin position="1"/>
        <end position="232"/>
    </location>
</feature>
<evidence type="ECO:0000256" key="2">
    <source>
        <dbReference type="ARBA" id="ARBA00004286"/>
    </source>
</evidence>
<dbReference type="Gene3D" id="1.10.10.650">
    <property type="entry name" value="RuvA domain 2-like"/>
    <property type="match status" value="1"/>
</dbReference>
<evidence type="ECO:0000256" key="12">
    <source>
        <dbReference type="SAM" id="MobiDB-lite"/>
    </source>
</evidence>
<dbReference type="GO" id="GO:0140673">
    <property type="term" value="P:transcription elongation-coupled chromatin remodeling"/>
    <property type="evidence" value="ECO:0007669"/>
    <property type="project" value="InterPro"/>
</dbReference>
<keyword evidence="8 10" id="KW-0539">Nucleus</keyword>
<organism evidence="14 15">
    <name type="scientific">Maudiozyma saulgeensis</name>
    <dbReference type="NCBI Taxonomy" id="1789683"/>
    <lineage>
        <taxon>Eukaryota</taxon>
        <taxon>Fungi</taxon>
        <taxon>Dikarya</taxon>
        <taxon>Ascomycota</taxon>
        <taxon>Saccharomycotina</taxon>
        <taxon>Saccharomycetes</taxon>
        <taxon>Saccharomycetales</taxon>
        <taxon>Saccharomycetaceae</taxon>
        <taxon>Maudiozyma</taxon>
    </lineage>
</organism>
<evidence type="ECO:0000256" key="1">
    <source>
        <dbReference type="ARBA" id="ARBA00004123"/>
    </source>
</evidence>
<gene>
    <name evidence="14" type="ORF">KASA_0Q06083G</name>
</gene>
<dbReference type="Pfam" id="PF14641">
    <property type="entry name" value="HTH_44"/>
    <property type="match status" value="1"/>
</dbReference>
<dbReference type="Pfam" id="PF14639">
    <property type="entry name" value="YqgF"/>
    <property type="match status" value="1"/>
</dbReference>
<dbReference type="FunFam" id="1.10.10.650:FF:000007">
    <property type="entry name" value="Transcription elongation factor Spt6"/>
    <property type="match status" value="1"/>
</dbReference>
<feature type="domain" description="SH2" evidence="13">
    <location>
        <begin position="1255"/>
        <end position="1360"/>
    </location>
</feature>
<dbReference type="InterPro" id="IPR035019">
    <property type="entry name" value="Spt6_SH2_N"/>
</dbReference>
<dbReference type="GO" id="GO:0003677">
    <property type="term" value="F:DNA binding"/>
    <property type="evidence" value="ECO:0007669"/>
    <property type="project" value="InterPro"/>
</dbReference>
<dbReference type="FunFam" id="3.30.505.10:FF:000065">
    <property type="entry name" value="Transcription elongation factor SPT6"/>
    <property type="match status" value="1"/>
</dbReference>
<evidence type="ECO:0000256" key="9">
    <source>
        <dbReference type="ARBA" id="ARBA00093389"/>
    </source>
</evidence>
<dbReference type="InterPro" id="IPR028088">
    <property type="entry name" value="Spt6_HTH_DNA-bd_dom"/>
</dbReference>
<dbReference type="Pfam" id="PF21710">
    <property type="entry name" value="Spt6_S1"/>
    <property type="match status" value="1"/>
</dbReference>
<evidence type="ECO:0000256" key="7">
    <source>
        <dbReference type="ARBA" id="ARBA00023163"/>
    </source>
</evidence>
<dbReference type="InterPro" id="IPR028083">
    <property type="entry name" value="Spt6_acidic_N_dom"/>
</dbReference>
<comment type="function">
    <text evidence="10">Plays a role in maintenance of chromatin structure during RNA polymerase II transcription elongation thereby repressing transcription initiation from cryptic promoters. Mediates the reassembly of nucleosomes onto the promoters of at least a selected set of genes during repression; the nucleosome reassembly is essential for transcriptional repression.</text>
</comment>
<evidence type="ECO:0000259" key="13">
    <source>
        <dbReference type="PROSITE" id="PS50001"/>
    </source>
</evidence>
<dbReference type="PIRSF" id="PIRSF036947">
    <property type="entry name" value="Spt6"/>
    <property type="match status" value="1"/>
</dbReference>
<dbReference type="Gene3D" id="1.10.150.850">
    <property type="entry name" value="Spt6, helix-hairpin-helix domain"/>
    <property type="match status" value="1"/>
</dbReference>
<dbReference type="InterPro" id="IPR010994">
    <property type="entry name" value="RuvA_2-like"/>
</dbReference>
<dbReference type="CDD" id="cd09928">
    <property type="entry name" value="SH2_Cterm_SPT6_like"/>
    <property type="match status" value="1"/>
</dbReference>
<dbReference type="SUPFAM" id="SSF47781">
    <property type="entry name" value="RuvA domain 2-like"/>
    <property type="match status" value="1"/>
</dbReference>
<dbReference type="PANTHER" id="PTHR10145:SF6">
    <property type="entry name" value="TRANSCRIPTION ELONGATION FACTOR SPT6"/>
    <property type="match status" value="1"/>
</dbReference>
<dbReference type="InterPro" id="IPR055179">
    <property type="entry name" value="Tex-like_central_region"/>
</dbReference>
<evidence type="ECO:0000256" key="8">
    <source>
        <dbReference type="ARBA" id="ARBA00023242"/>
    </source>
</evidence>
<accession>A0A1X7QYU8</accession>
<evidence type="ECO:0000256" key="4">
    <source>
        <dbReference type="ARBA" id="ARBA00020248"/>
    </source>
</evidence>
<evidence type="ECO:0000256" key="3">
    <source>
        <dbReference type="ARBA" id="ARBA00009253"/>
    </source>
</evidence>
<dbReference type="CDD" id="cd09918">
    <property type="entry name" value="SH2_Nterm_SPT6_like"/>
    <property type="match status" value="1"/>
</dbReference>
<keyword evidence="7 10" id="KW-0804">Transcription</keyword>
<keyword evidence="5" id="KW-0158">Chromosome</keyword>
<evidence type="ECO:0000313" key="15">
    <source>
        <dbReference type="Proteomes" id="UP000196158"/>
    </source>
</evidence>
<comment type="function">
    <text evidence="9">Histone H3-H4 chaperone that plays a role in maintenance of chromatin structure during RNA polymerase II transcription elongation thereby repressing transcription initiation from cryptic promoters. Mediates the reassembly of nucleosomes onto the promoters of at least a selected set of genes during repression; the nucleosome reassembly is essential for transcriptional repression. Essential for viability.</text>
</comment>